<comment type="similarity">
    <text evidence="2">Belongs to the sphingosine N-acyltransferase family.</text>
</comment>
<dbReference type="GO" id="GO:0046513">
    <property type="term" value="P:ceramide biosynthetic process"/>
    <property type="evidence" value="ECO:0007669"/>
    <property type="project" value="InterPro"/>
</dbReference>
<dbReference type="GO" id="GO:0016020">
    <property type="term" value="C:membrane"/>
    <property type="evidence" value="ECO:0007669"/>
    <property type="project" value="UniProtKB-SubCell"/>
</dbReference>
<dbReference type="EMBL" id="SOSA01000068">
    <property type="protein sequence ID" value="THC97655.1"/>
    <property type="molecule type" value="Genomic_DNA"/>
</dbReference>
<evidence type="ECO:0000313" key="9">
    <source>
        <dbReference type="EMBL" id="THC97655.1"/>
    </source>
</evidence>
<evidence type="ECO:0000313" key="10">
    <source>
        <dbReference type="Proteomes" id="UP000308092"/>
    </source>
</evidence>
<reference evidence="9 10" key="1">
    <citation type="submission" date="2019-03" db="EMBL/GenBank/DDBJ databases">
        <title>The genome sequence of a newly discovered highly antifungal drug resistant Aspergillus species, Aspergillus tanneri NIH 1004.</title>
        <authorList>
            <person name="Mounaud S."/>
            <person name="Singh I."/>
            <person name="Joardar V."/>
            <person name="Pakala S."/>
            <person name="Pakala S."/>
            <person name="Venepally P."/>
            <person name="Hoover J."/>
            <person name="Nierman W."/>
            <person name="Chung J."/>
            <person name="Losada L."/>
        </authorList>
    </citation>
    <scope>NUCLEOTIDE SEQUENCE [LARGE SCALE GENOMIC DNA]</scope>
    <source>
        <strain evidence="9 10">NIH1004</strain>
    </source>
</reference>
<sequence>MAKRPGSVSQHRYSFREWMLTHQIGLSLTLIATLLSIHSLYPSLQPYTAPFFQLSYYNAVQNTYRPGGKDISLVVSAALVLTAVRAVAIEWILQPLARRVGLKTKAALRVAEQGWAYMSGRMKLYLLVQLGLWIQQILVIHIEQRRKDHYQMLIHHLITCALLGSAYTYGFYNVSNVVLCLMDIIDLLLPAAKVLKYLHFEKSCTLAFGTMLLVWLVTRHIFFPQLCWSIYKDVPTHMPYACYSGATGEILLGYPEGYPSSRDTWATYLLYLYPFQDLDGPICMNASIKWAFIASLVALQALSLVWFGMVVRVAMRVLRTGVAEDTRSDDEESRSHGAGATGFDPSVVRRVRDPKALLGRIGCEKPTS</sequence>
<dbReference type="InterPro" id="IPR006634">
    <property type="entry name" value="TLC-dom"/>
</dbReference>
<accession>A0A4S3JPX2</accession>
<dbReference type="STRING" id="1220188.A0A4S3JPX2"/>
<gene>
    <name evidence="9" type="ORF">EYZ11_002881</name>
</gene>
<feature type="transmembrane region" description="Helical" evidence="7">
    <location>
        <begin position="20"/>
        <end position="41"/>
    </location>
</feature>
<evidence type="ECO:0000256" key="6">
    <source>
        <dbReference type="SAM" id="MobiDB-lite"/>
    </source>
</evidence>
<evidence type="ECO:0000256" key="7">
    <source>
        <dbReference type="SAM" id="Phobius"/>
    </source>
</evidence>
<dbReference type="GO" id="GO:0050291">
    <property type="term" value="F:sphingosine N-acyltransferase activity"/>
    <property type="evidence" value="ECO:0007669"/>
    <property type="project" value="InterPro"/>
</dbReference>
<dbReference type="PIRSF" id="PIRSF005225">
    <property type="entry name" value="LAG1_LAC1"/>
    <property type="match status" value="1"/>
</dbReference>
<dbReference type="Proteomes" id="UP000308092">
    <property type="component" value="Unassembled WGS sequence"/>
</dbReference>
<dbReference type="SMART" id="SM00724">
    <property type="entry name" value="TLC"/>
    <property type="match status" value="1"/>
</dbReference>
<protein>
    <recommendedName>
        <fullName evidence="8">TLC domain-containing protein</fullName>
    </recommendedName>
</protein>
<comment type="caution">
    <text evidence="9">The sequence shown here is derived from an EMBL/GenBank/DDBJ whole genome shotgun (WGS) entry which is preliminary data.</text>
</comment>
<dbReference type="Pfam" id="PF03798">
    <property type="entry name" value="TRAM_LAG1_CLN8"/>
    <property type="match status" value="1"/>
</dbReference>
<feature type="transmembrane region" description="Helical" evidence="7">
    <location>
        <begin position="71"/>
        <end position="93"/>
    </location>
</feature>
<evidence type="ECO:0000259" key="8">
    <source>
        <dbReference type="SMART" id="SM00724"/>
    </source>
</evidence>
<feature type="transmembrane region" description="Helical" evidence="7">
    <location>
        <begin position="290"/>
        <end position="311"/>
    </location>
</feature>
<dbReference type="AlphaFoldDB" id="A0A4S3JPX2"/>
<evidence type="ECO:0000256" key="1">
    <source>
        <dbReference type="ARBA" id="ARBA00004141"/>
    </source>
</evidence>
<dbReference type="PANTHER" id="PTHR12560">
    <property type="entry name" value="LONGEVITY ASSURANCE FACTOR 1 LAG1"/>
    <property type="match status" value="1"/>
</dbReference>
<organism evidence="9 10">
    <name type="scientific">Aspergillus tanneri</name>
    <dbReference type="NCBI Taxonomy" id="1220188"/>
    <lineage>
        <taxon>Eukaryota</taxon>
        <taxon>Fungi</taxon>
        <taxon>Dikarya</taxon>
        <taxon>Ascomycota</taxon>
        <taxon>Pezizomycotina</taxon>
        <taxon>Eurotiomycetes</taxon>
        <taxon>Eurotiomycetidae</taxon>
        <taxon>Eurotiales</taxon>
        <taxon>Aspergillaceae</taxon>
        <taxon>Aspergillus</taxon>
        <taxon>Aspergillus subgen. Circumdati</taxon>
    </lineage>
</organism>
<dbReference type="PANTHER" id="PTHR12560:SF0">
    <property type="entry name" value="LD18904P"/>
    <property type="match status" value="1"/>
</dbReference>
<name>A0A4S3JPX2_9EURO</name>
<evidence type="ECO:0000256" key="2">
    <source>
        <dbReference type="ARBA" id="ARBA00009808"/>
    </source>
</evidence>
<keyword evidence="10" id="KW-1185">Reference proteome</keyword>
<dbReference type="InterPro" id="IPR016439">
    <property type="entry name" value="Lag1/Lac1-like"/>
</dbReference>
<feature type="transmembrane region" description="Helical" evidence="7">
    <location>
        <begin position="124"/>
        <end position="142"/>
    </location>
</feature>
<proteinExistence type="inferred from homology"/>
<evidence type="ECO:0000256" key="3">
    <source>
        <dbReference type="ARBA" id="ARBA00022692"/>
    </source>
</evidence>
<feature type="domain" description="TLC" evidence="8">
    <location>
        <begin position="61"/>
        <end position="319"/>
    </location>
</feature>
<evidence type="ECO:0000256" key="4">
    <source>
        <dbReference type="ARBA" id="ARBA00022989"/>
    </source>
</evidence>
<keyword evidence="4 7" id="KW-1133">Transmembrane helix</keyword>
<comment type="subcellular location">
    <subcellularLocation>
        <location evidence="1">Membrane</location>
        <topology evidence="1">Multi-pass membrane protein</topology>
    </subcellularLocation>
</comment>
<dbReference type="VEuPathDB" id="FungiDB:EYZ11_002881"/>
<feature type="region of interest" description="Disordered" evidence="6">
    <location>
        <begin position="324"/>
        <end position="348"/>
    </location>
</feature>
<keyword evidence="5 7" id="KW-0472">Membrane</keyword>
<feature type="transmembrane region" description="Helical" evidence="7">
    <location>
        <begin position="204"/>
        <end position="222"/>
    </location>
</feature>
<evidence type="ECO:0000256" key="5">
    <source>
        <dbReference type="ARBA" id="ARBA00023136"/>
    </source>
</evidence>
<keyword evidence="3 7" id="KW-0812">Transmembrane</keyword>